<reference evidence="2 3" key="1">
    <citation type="submission" date="2017-10" db="EMBL/GenBank/DDBJ databases">
        <title>Sequencing the genomes of 1000 actinobacteria strains.</title>
        <authorList>
            <person name="Klenk H.-P."/>
        </authorList>
    </citation>
    <scope>NUCLEOTIDE SEQUENCE [LARGE SCALE GENOMIC DNA]</scope>
    <source>
        <strain evidence="2 3">DSM 21574</strain>
    </source>
</reference>
<keyword evidence="1" id="KW-0812">Transmembrane</keyword>
<dbReference type="EMBL" id="PDJH01000001">
    <property type="protein sequence ID" value="PFG36870.1"/>
    <property type="molecule type" value="Genomic_DNA"/>
</dbReference>
<gene>
    <name evidence="2" type="ORF">ATL41_1610</name>
</gene>
<name>A0A2A9EF70_9MICO</name>
<dbReference type="AlphaFoldDB" id="A0A2A9EF70"/>
<evidence type="ECO:0000313" key="3">
    <source>
        <dbReference type="Proteomes" id="UP000221394"/>
    </source>
</evidence>
<keyword evidence="1" id="KW-1133">Transmembrane helix</keyword>
<keyword evidence="3" id="KW-1185">Reference proteome</keyword>
<comment type="caution">
    <text evidence="2">The sequence shown here is derived from an EMBL/GenBank/DDBJ whole genome shotgun (WGS) entry which is preliminary data.</text>
</comment>
<organism evidence="2 3">
    <name type="scientific">Flavimobilis soli</name>
    <dbReference type="NCBI Taxonomy" id="442709"/>
    <lineage>
        <taxon>Bacteria</taxon>
        <taxon>Bacillati</taxon>
        <taxon>Actinomycetota</taxon>
        <taxon>Actinomycetes</taxon>
        <taxon>Micrococcales</taxon>
        <taxon>Jonesiaceae</taxon>
        <taxon>Flavimobilis</taxon>
    </lineage>
</organism>
<sequence length="310" mass="33367">MTTSELLRLAAAAALASVVYATIWVGWVPWALLGRDHLAARRQDLVRDDVERELGGPVTRRVALLGSLRGIVRSTVRPFEREHMTAILAGDTPTWARGVSRGRALRARREERAQRRGRSPRALYEAAAVVVARTHADREGARTRALDAVHARHDRHLRALEAGIAALPDGGRRLEALRRLEQRDDTVRRSLTELVTDRELRALWIPYVGSTVDLLGRGVTLGFVLGVALTGAIVPDLVVMAGWGGVGSLVGLVGAAVVIVWLDLRAIANAFGGDSPEALRFVTATRVGPWVGAFAPVLTVALVAAGAGLR</sequence>
<dbReference type="Proteomes" id="UP000221394">
    <property type="component" value="Unassembled WGS sequence"/>
</dbReference>
<feature type="transmembrane region" description="Helical" evidence="1">
    <location>
        <begin position="240"/>
        <end position="262"/>
    </location>
</feature>
<feature type="transmembrane region" description="Helical" evidence="1">
    <location>
        <begin position="290"/>
        <end position="309"/>
    </location>
</feature>
<accession>A0A2A9EF70</accession>
<feature type="transmembrane region" description="Helical" evidence="1">
    <location>
        <begin position="6"/>
        <end position="33"/>
    </location>
</feature>
<feature type="transmembrane region" description="Helical" evidence="1">
    <location>
        <begin position="214"/>
        <end position="234"/>
    </location>
</feature>
<keyword evidence="1" id="KW-0472">Membrane</keyword>
<dbReference type="RefSeq" id="WP_098458002.1">
    <property type="nucleotide sequence ID" value="NZ_PDJH01000001.1"/>
</dbReference>
<protein>
    <submittedName>
        <fullName evidence="2">Uncharacterized protein</fullName>
    </submittedName>
</protein>
<proteinExistence type="predicted"/>
<evidence type="ECO:0000256" key="1">
    <source>
        <dbReference type="SAM" id="Phobius"/>
    </source>
</evidence>
<evidence type="ECO:0000313" key="2">
    <source>
        <dbReference type="EMBL" id="PFG36870.1"/>
    </source>
</evidence>